<feature type="region of interest" description="Disordered" evidence="1">
    <location>
        <begin position="19"/>
        <end position="39"/>
    </location>
</feature>
<reference evidence="2" key="1">
    <citation type="submission" date="2020-02" db="EMBL/GenBank/DDBJ databases">
        <authorList>
            <person name="Meier V. D."/>
        </authorList>
    </citation>
    <scope>NUCLEOTIDE SEQUENCE</scope>
    <source>
        <strain evidence="2">AVDCRST_MAG84</strain>
    </source>
</reference>
<feature type="compositionally biased region" description="Polar residues" evidence="1">
    <location>
        <begin position="20"/>
        <end position="39"/>
    </location>
</feature>
<dbReference type="AlphaFoldDB" id="A0A6J4MHC5"/>
<accession>A0A6J4MHC5</accession>
<evidence type="ECO:0000313" key="2">
    <source>
        <dbReference type="EMBL" id="CAA9359383.1"/>
    </source>
</evidence>
<sequence length="39" mass="4557">EFYVRGNFTRTLLERRYLNLRTQNTPGSPQGEKNNLSSV</sequence>
<proteinExistence type="predicted"/>
<gene>
    <name evidence="2" type="ORF">AVDCRST_MAG84-3393</name>
</gene>
<feature type="non-terminal residue" evidence="2">
    <location>
        <position position="39"/>
    </location>
</feature>
<feature type="non-terminal residue" evidence="2">
    <location>
        <position position="1"/>
    </location>
</feature>
<evidence type="ECO:0000256" key="1">
    <source>
        <dbReference type="SAM" id="MobiDB-lite"/>
    </source>
</evidence>
<protein>
    <submittedName>
        <fullName evidence="2">Uncharacterized protein</fullName>
    </submittedName>
</protein>
<name>A0A6J4MHC5_9CYAN</name>
<organism evidence="2">
    <name type="scientific">uncultured Microcoleus sp</name>
    <dbReference type="NCBI Taxonomy" id="259945"/>
    <lineage>
        <taxon>Bacteria</taxon>
        <taxon>Bacillati</taxon>
        <taxon>Cyanobacteriota</taxon>
        <taxon>Cyanophyceae</taxon>
        <taxon>Oscillatoriophycideae</taxon>
        <taxon>Oscillatoriales</taxon>
        <taxon>Microcoleaceae</taxon>
        <taxon>Microcoleus</taxon>
        <taxon>environmental samples</taxon>
    </lineage>
</organism>
<dbReference type="EMBL" id="CADCTZ010000661">
    <property type="protein sequence ID" value="CAA9359383.1"/>
    <property type="molecule type" value="Genomic_DNA"/>
</dbReference>